<feature type="domain" description="Rab-GAP TBC" evidence="2">
    <location>
        <begin position="486"/>
        <end position="541"/>
    </location>
</feature>
<dbReference type="Pfam" id="PF00566">
    <property type="entry name" value="RabGAP-TBC"/>
    <property type="match status" value="1"/>
</dbReference>
<dbReference type="Gene3D" id="1.10.472.80">
    <property type="entry name" value="Ypt/Rab-GAP domain of gyp1p, domain 3"/>
    <property type="match status" value="1"/>
</dbReference>
<proteinExistence type="predicted"/>
<organism evidence="3 4">
    <name type="scientific">Pelobates cultripes</name>
    <name type="common">Western spadefoot toad</name>
    <dbReference type="NCBI Taxonomy" id="61616"/>
    <lineage>
        <taxon>Eukaryota</taxon>
        <taxon>Metazoa</taxon>
        <taxon>Chordata</taxon>
        <taxon>Craniata</taxon>
        <taxon>Vertebrata</taxon>
        <taxon>Euteleostomi</taxon>
        <taxon>Amphibia</taxon>
        <taxon>Batrachia</taxon>
        <taxon>Anura</taxon>
        <taxon>Pelobatoidea</taxon>
        <taxon>Pelobatidae</taxon>
        <taxon>Pelobates</taxon>
    </lineage>
</organism>
<reference evidence="3" key="1">
    <citation type="submission" date="2022-03" db="EMBL/GenBank/DDBJ databases">
        <authorList>
            <person name="Alioto T."/>
            <person name="Alioto T."/>
            <person name="Gomez Garrido J."/>
        </authorList>
    </citation>
    <scope>NUCLEOTIDE SEQUENCE</scope>
</reference>
<feature type="compositionally biased region" description="Polar residues" evidence="1">
    <location>
        <begin position="773"/>
        <end position="783"/>
    </location>
</feature>
<protein>
    <recommendedName>
        <fullName evidence="2">Rab-GAP TBC domain-containing protein</fullName>
    </recommendedName>
</protein>
<dbReference type="EMBL" id="OW240912">
    <property type="protein sequence ID" value="CAH2222138.1"/>
    <property type="molecule type" value="Genomic_DNA"/>
</dbReference>
<sequence>MRKFWLSTHKLHLSCSSKKLGPCYIDPFKVSQKIGAVLAEKLKPALQDAKKRQMIFKLLGHDFVETYFSEYPNFPSLLLYPNMSELEYTPLEKKTQAWLLKQCTKAAEETGCNFSDGELSMEMTGFVNHTYSLVEKEMELHLAKHEIKEKRKKDIYSLMCMQSLPASGRLEVSLGRTWKNVYRLFMCRVHKCPWDIIDSSLFKIKFTFNLNIYFQIKDKRRTSARQVGSPEYSCAGSEVLGDAVCKIILLEPENMRMVCENLSGRLLPKKLRQFIWMDKLLKSDKYYKGDISKNIEKEMRGKYGRTLEHKLAELKLRRATRSPISGMIENAVVEKYGNTPCMQNFAADEHMILESSKTLNVLYVYNGTYEPYFIHWLFPLQMAFKQTPTTAEHPYELFMYLHLLIKNTFPSWLEIFAMAERVMSTLKTEYVELFTHLQRSFRKNINFDPKDFLVELIARERAEALKLYAHDSRSDQSMLQGELLASPVIFLRKWMGEGFVNSLDLPAVLLIWDQLFMQDWNHKVMESFCLAILLLLKDSIMSAKDYPAVRQVFLYEACHLFTSDIQRAWIHLQQGGLPADIPEMNRLKERQLPDQSPRLQEKNYINSSKICSLGVKDILMKLVLPLQKADTSSNVWLKSFDHNTVEVTVSLFYGDVLLISKTSSMKPILTEKLKLNKGSKNELISFTIKLNDVFEFDFMDPFEYVTDTKSGENPFLLLKAVYSDGIRDVLPLGWTKVEAFKQETSNIFKVWKPQESSFFLSLHPGEDPDSTDESTPGINRLCN</sequence>
<evidence type="ECO:0000256" key="1">
    <source>
        <dbReference type="SAM" id="MobiDB-lite"/>
    </source>
</evidence>
<accession>A0AAD1VK24</accession>
<dbReference type="InterPro" id="IPR000195">
    <property type="entry name" value="Rab-GAP-TBC_dom"/>
</dbReference>
<name>A0AAD1VK24_PELCU</name>
<feature type="region of interest" description="Disordered" evidence="1">
    <location>
        <begin position="763"/>
        <end position="783"/>
    </location>
</feature>
<keyword evidence="4" id="KW-1185">Reference proteome</keyword>
<evidence type="ECO:0000259" key="2">
    <source>
        <dbReference type="Pfam" id="PF00566"/>
    </source>
</evidence>
<gene>
    <name evidence="3" type="ORF">PECUL_23A020929</name>
</gene>
<evidence type="ECO:0000313" key="4">
    <source>
        <dbReference type="Proteomes" id="UP001295444"/>
    </source>
</evidence>
<evidence type="ECO:0000313" key="3">
    <source>
        <dbReference type="EMBL" id="CAH2222138.1"/>
    </source>
</evidence>
<dbReference type="InterPro" id="IPR035969">
    <property type="entry name" value="Rab-GAP_TBC_sf"/>
</dbReference>
<dbReference type="SUPFAM" id="SSF47923">
    <property type="entry name" value="Ypt/Rab-GAP domain of gyp1p"/>
    <property type="match status" value="1"/>
</dbReference>
<dbReference type="AlphaFoldDB" id="A0AAD1VK24"/>
<dbReference type="Proteomes" id="UP001295444">
    <property type="component" value="Chromosome 01"/>
</dbReference>